<organism evidence="1 2">
    <name type="scientific">Vibrio maritimus</name>
    <dbReference type="NCBI Taxonomy" id="990268"/>
    <lineage>
        <taxon>Bacteria</taxon>
        <taxon>Pseudomonadati</taxon>
        <taxon>Pseudomonadota</taxon>
        <taxon>Gammaproteobacteria</taxon>
        <taxon>Vibrionales</taxon>
        <taxon>Vibrionaceae</taxon>
        <taxon>Vibrio</taxon>
    </lineage>
</organism>
<dbReference type="STRING" id="990268.JCM19235_6526"/>
<gene>
    <name evidence="1" type="ORF">JCM19235_6526</name>
</gene>
<dbReference type="InterPro" id="IPR043128">
    <property type="entry name" value="Rev_trsase/Diguanyl_cyclase"/>
</dbReference>
<name>A0A090RTX7_9VIBR</name>
<dbReference type="AlphaFoldDB" id="A0A090RTX7"/>
<sequence length="95" mass="10557">MLIQVAADRVASCLNNDFALYRYSGSQFVVLSNTPDSHITSILQQSIKDALSEPIELSDMALILDVTINRETNLVRRGLIEKLTQLSKKRVASHA</sequence>
<accession>A0A090RTX7</accession>
<evidence type="ECO:0008006" key="3">
    <source>
        <dbReference type="Google" id="ProtNLM"/>
    </source>
</evidence>
<dbReference type="Proteomes" id="UP000029228">
    <property type="component" value="Unassembled WGS sequence"/>
</dbReference>
<dbReference type="Gene3D" id="3.30.70.270">
    <property type="match status" value="1"/>
</dbReference>
<reference evidence="1 2" key="2">
    <citation type="submission" date="2014-09" db="EMBL/GenBank/DDBJ databases">
        <authorList>
            <consortium name="NBRP consortium"/>
            <person name="Sawabe T."/>
            <person name="Meirelles P."/>
            <person name="Nakanishi M."/>
            <person name="Sayaka M."/>
            <person name="Hattori M."/>
            <person name="Ohkuma M."/>
        </authorList>
    </citation>
    <scope>NUCLEOTIDE SEQUENCE [LARGE SCALE GENOMIC DNA]</scope>
    <source>
        <strain evidence="2">JCM19235</strain>
    </source>
</reference>
<evidence type="ECO:0000313" key="2">
    <source>
        <dbReference type="Proteomes" id="UP000029228"/>
    </source>
</evidence>
<proteinExistence type="predicted"/>
<comment type="caution">
    <text evidence="1">The sequence shown here is derived from an EMBL/GenBank/DDBJ whole genome shotgun (WGS) entry which is preliminary data.</text>
</comment>
<dbReference type="EMBL" id="BBMR01000002">
    <property type="protein sequence ID" value="GAL17973.1"/>
    <property type="molecule type" value="Genomic_DNA"/>
</dbReference>
<protein>
    <recommendedName>
        <fullName evidence="3">GGDEF domain-containing protein</fullName>
    </recommendedName>
</protein>
<dbReference type="SUPFAM" id="SSF55073">
    <property type="entry name" value="Nucleotide cyclase"/>
    <property type="match status" value="1"/>
</dbReference>
<reference evidence="1 2" key="1">
    <citation type="submission" date="2014-09" db="EMBL/GenBank/DDBJ databases">
        <title>Vibrio maritimus JCM 19235. (C45) whole genome shotgun sequence.</title>
        <authorList>
            <person name="Sawabe T."/>
            <person name="Meirelles P."/>
            <person name="Nakanishi M."/>
            <person name="Sayaka M."/>
            <person name="Hattori M."/>
            <person name="Ohkuma M."/>
        </authorList>
    </citation>
    <scope>NUCLEOTIDE SEQUENCE [LARGE SCALE GENOMIC DNA]</scope>
    <source>
        <strain evidence="2">JCM19235</strain>
    </source>
</reference>
<evidence type="ECO:0000313" key="1">
    <source>
        <dbReference type="EMBL" id="GAL17973.1"/>
    </source>
</evidence>
<dbReference type="InterPro" id="IPR029787">
    <property type="entry name" value="Nucleotide_cyclase"/>
</dbReference>
<keyword evidence="2" id="KW-1185">Reference proteome</keyword>